<dbReference type="Proteomes" id="UP000176631">
    <property type="component" value="Unassembled WGS sequence"/>
</dbReference>
<accession>A0A1G1W9R4</accession>
<dbReference type="EMBL" id="MHCP01000014">
    <property type="protein sequence ID" value="OGY24280.1"/>
    <property type="molecule type" value="Genomic_DNA"/>
</dbReference>
<dbReference type="STRING" id="1802593.A2172_00215"/>
<comment type="caution">
    <text evidence="1">The sequence shown here is derived from an EMBL/GenBank/DDBJ whole genome shotgun (WGS) entry which is preliminary data.</text>
</comment>
<dbReference type="AlphaFoldDB" id="A0A1G1W9R4"/>
<organism evidence="1 2">
    <name type="scientific">Candidatus Woykebacteria bacterium RBG_13_40_15</name>
    <dbReference type="NCBI Taxonomy" id="1802593"/>
    <lineage>
        <taxon>Bacteria</taxon>
        <taxon>Candidatus Woykeibacteriota</taxon>
    </lineage>
</organism>
<evidence type="ECO:0000313" key="2">
    <source>
        <dbReference type="Proteomes" id="UP000176631"/>
    </source>
</evidence>
<proteinExistence type="predicted"/>
<protein>
    <submittedName>
        <fullName evidence="1">Uncharacterized protein</fullName>
    </submittedName>
</protein>
<sequence length="325" mass="37759">MVNFLKRRRGFIKGEKGEFVATGVPKKFNKTYTDSIVKYLNCLDLLFEKSQQKSEFEFIFTLLRFRGIQYTKEDPYENSLETFDAIMKLGNKIHGDPKINLFLWLYGHIVESSEPYEILANLLNICNGGRYQAYNFPRIRTKWGYRDQFPTEKIQKLEVLANKASMINVLEPIKDVFDKDLRNSIFHSDYSVFNGEIIINNPQKIYSAKVTQSLINKALAYHEVVKNLIRSYREGYKESKLIKVSPGFSPDPDEKAVLIIRENDGAIGMKDSWTKEEIKNGKISFFAGHIFSDEQKYLDQGVVVLPSRKQGVLKRIINTFFRKET</sequence>
<gene>
    <name evidence="1" type="ORF">A2172_00215</name>
</gene>
<reference evidence="1 2" key="1">
    <citation type="journal article" date="2016" name="Nat. Commun.">
        <title>Thousands of microbial genomes shed light on interconnected biogeochemical processes in an aquifer system.</title>
        <authorList>
            <person name="Anantharaman K."/>
            <person name="Brown C.T."/>
            <person name="Hug L.A."/>
            <person name="Sharon I."/>
            <person name="Castelle C.J."/>
            <person name="Probst A.J."/>
            <person name="Thomas B.C."/>
            <person name="Singh A."/>
            <person name="Wilkins M.J."/>
            <person name="Karaoz U."/>
            <person name="Brodie E.L."/>
            <person name="Williams K.H."/>
            <person name="Hubbard S.S."/>
            <person name="Banfield J.F."/>
        </authorList>
    </citation>
    <scope>NUCLEOTIDE SEQUENCE [LARGE SCALE GENOMIC DNA]</scope>
</reference>
<name>A0A1G1W9R4_9BACT</name>
<evidence type="ECO:0000313" key="1">
    <source>
        <dbReference type="EMBL" id="OGY24280.1"/>
    </source>
</evidence>